<dbReference type="InterPro" id="IPR029058">
    <property type="entry name" value="AB_hydrolase_fold"/>
</dbReference>
<dbReference type="GO" id="GO:0016787">
    <property type="term" value="F:hydrolase activity"/>
    <property type="evidence" value="ECO:0007669"/>
    <property type="project" value="UniProtKB-KW"/>
</dbReference>
<dbReference type="SUPFAM" id="SSF53474">
    <property type="entry name" value="alpha/beta-Hydrolases"/>
    <property type="match status" value="1"/>
</dbReference>
<evidence type="ECO:0000313" key="2">
    <source>
        <dbReference type="EMBL" id="GHH54421.1"/>
    </source>
</evidence>
<accession>A0ABQ3MQS4</accession>
<keyword evidence="3" id="KW-1185">Reference proteome</keyword>
<dbReference type="InterPro" id="IPR053145">
    <property type="entry name" value="AB_hydrolase_Est10"/>
</dbReference>
<reference evidence="3" key="1">
    <citation type="journal article" date="2019" name="Int. J. Syst. Evol. Microbiol.">
        <title>The Global Catalogue of Microorganisms (GCM) 10K type strain sequencing project: providing services to taxonomists for standard genome sequencing and annotation.</title>
        <authorList>
            <consortium name="The Broad Institute Genomics Platform"/>
            <consortium name="The Broad Institute Genome Sequencing Center for Infectious Disease"/>
            <person name="Wu L."/>
            <person name="Ma J."/>
        </authorList>
    </citation>
    <scope>NUCLEOTIDE SEQUENCE [LARGE SCALE GENOMIC DNA]</scope>
    <source>
        <strain evidence="3">CGMCC 4.7367</strain>
    </source>
</reference>
<comment type="caution">
    <text evidence="2">The sequence shown here is derived from an EMBL/GenBank/DDBJ whole genome shotgun (WGS) entry which is preliminary data.</text>
</comment>
<keyword evidence="1" id="KW-0732">Signal</keyword>
<gene>
    <name evidence="2" type="ORF">GCM10017774_69480</name>
</gene>
<dbReference type="RefSeq" id="WP_191303573.1">
    <property type="nucleotide sequence ID" value="NZ_BNAR01000013.1"/>
</dbReference>
<dbReference type="EMBL" id="BNAR01000013">
    <property type="protein sequence ID" value="GHH54421.1"/>
    <property type="molecule type" value="Genomic_DNA"/>
</dbReference>
<keyword evidence="2" id="KW-0378">Hydrolase</keyword>
<dbReference type="PANTHER" id="PTHR43265:SF1">
    <property type="entry name" value="ESTERASE ESTD"/>
    <property type="match status" value="1"/>
</dbReference>
<sequence>MIVKIAVVLATAVSAAAAGVALPPVGALAASTAGFGYHETGVWVPAHDEEVSFVVDGTTTFGTLQVPARRRGERLPAALLLPGSGPTDRDGNQPPAFAPNTIRDLARVLEGDRVVTLRFDKYGTGRTGLGAWAERPQELDYPAFVRQAAAARDYLQGRGEVASRRVALAGHSEGAMTALVLAADAPRDRRAAALIMLQPLALRMLDVLAMQLHDQTRQLVGSGGMSEEEGRAVDRAIDVAVDDLRGGRPVDTTAMPPALAALFQALAGPSRRFITSVDAVFPPDVARRLRPMPVLLTCGALDPQVPCHTTDQLAAVVGHRVVLPGVGHAMTGADGTFSPVLTSRLGALRW</sequence>
<organism evidence="2 3">
    <name type="scientific">Lentzea cavernae</name>
    <dbReference type="NCBI Taxonomy" id="2020703"/>
    <lineage>
        <taxon>Bacteria</taxon>
        <taxon>Bacillati</taxon>
        <taxon>Actinomycetota</taxon>
        <taxon>Actinomycetes</taxon>
        <taxon>Pseudonocardiales</taxon>
        <taxon>Pseudonocardiaceae</taxon>
        <taxon>Lentzea</taxon>
    </lineage>
</organism>
<evidence type="ECO:0000313" key="3">
    <source>
        <dbReference type="Proteomes" id="UP000605568"/>
    </source>
</evidence>
<evidence type="ECO:0000256" key="1">
    <source>
        <dbReference type="SAM" id="SignalP"/>
    </source>
</evidence>
<proteinExistence type="predicted"/>
<name>A0ABQ3MQS4_9PSEU</name>
<dbReference type="Proteomes" id="UP000605568">
    <property type="component" value="Unassembled WGS sequence"/>
</dbReference>
<dbReference type="Gene3D" id="3.40.50.1820">
    <property type="entry name" value="alpha/beta hydrolase"/>
    <property type="match status" value="1"/>
</dbReference>
<dbReference type="PANTHER" id="PTHR43265">
    <property type="entry name" value="ESTERASE ESTD"/>
    <property type="match status" value="1"/>
</dbReference>
<feature type="signal peptide" evidence="1">
    <location>
        <begin position="1"/>
        <end position="29"/>
    </location>
</feature>
<feature type="chain" id="PRO_5046023697" evidence="1">
    <location>
        <begin position="30"/>
        <end position="350"/>
    </location>
</feature>
<protein>
    <submittedName>
        <fullName evidence="2">Alpha/beta hydrolase</fullName>
    </submittedName>
</protein>